<keyword evidence="7 13" id="KW-0812">Transmembrane</keyword>
<dbReference type="GO" id="GO:0005886">
    <property type="term" value="C:plasma membrane"/>
    <property type="evidence" value="ECO:0007669"/>
    <property type="project" value="UniProtKB-SubCell"/>
</dbReference>
<evidence type="ECO:0000256" key="1">
    <source>
        <dbReference type="ARBA" id="ARBA00004429"/>
    </source>
</evidence>
<comment type="subcellular location">
    <subcellularLocation>
        <location evidence="1">Cell inner membrane</location>
        <topology evidence="1">Multi-pass membrane protein</topology>
    </subcellularLocation>
</comment>
<evidence type="ECO:0000256" key="2">
    <source>
        <dbReference type="ARBA" id="ARBA00009819"/>
    </source>
</evidence>
<feature type="transmembrane region" description="Helical" evidence="13">
    <location>
        <begin position="325"/>
        <end position="347"/>
    </location>
</feature>
<feature type="transmembrane region" description="Helical" evidence="13">
    <location>
        <begin position="124"/>
        <end position="145"/>
    </location>
</feature>
<keyword evidence="4 13" id="KW-1003">Cell membrane</keyword>
<dbReference type="PANTHER" id="PTHR30365">
    <property type="entry name" value="CYTOCHROME D UBIQUINOL OXIDASE"/>
    <property type="match status" value="1"/>
</dbReference>
<keyword evidence="11 13" id="KW-0408">Iron</keyword>
<keyword evidence="9 13" id="KW-0249">Electron transport</keyword>
<evidence type="ECO:0000256" key="9">
    <source>
        <dbReference type="ARBA" id="ARBA00022982"/>
    </source>
</evidence>
<organism evidence="14 15">
    <name type="scientific">Mucilaginibacter paludis DSM 18603</name>
    <dbReference type="NCBI Taxonomy" id="714943"/>
    <lineage>
        <taxon>Bacteria</taxon>
        <taxon>Pseudomonadati</taxon>
        <taxon>Bacteroidota</taxon>
        <taxon>Sphingobacteriia</taxon>
        <taxon>Sphingobacteriales</taxon>
        <taxon>Sphingobacteriaceae</taxon>
        <taxon>Mucilaginibacter</taxon>
    </lineage>
</organism>
<evidence type="ECO:0000256" key="13">
    <source>
        <dbReference type="PIRNR" id="PIRNR006446"/>
    </source>
</evidence>
<feature type="transmembrane region" description="Helical" evidence="13">
    <location>
        <begin position="94"/>
        <end position="117"/>
    </location>
</feature>
<feature type="transmembrane region" description="Helical" evidence="13">
    <location>
        <begin position="53"/>
        <end position="74"/>
    </location>
</feature>
<dbReference type="GO" id="GO:0070069">
    <property type="term" value="C:cytochrome complex"/>
    <property type="evidence" value="ECO:0007669"/>
    <property type="project" value="UniProtKB-UniRule"/>
</dbReference>
<evidence type="ECO:0000256" key="12">
    <source>
        <dbReference type="ARBA" id="ARBA00023136"/>
    </source>
</evidence>
<keyword evidence="10 13" id="KW-1133">Transmembrane helix</keyword>
<dbReference type="eggNOG" id="COG1271">
    <property type="taxonomic scope" value="Bacteria"/>
</dbReference>
<evidence type="ECO:0000313" key="15">
    <source>
        <dbReference type="Proteomes" id="UP000002774"/>
    </source>
</evidence>
<dbReference type="InterPro" id="IPR002585">
    <property type="entry name" value="Cyt-d_ubiquinol_oxidase_su_1"/>
</dbReference>
<reference evidence="14" key="1">
    <citation type="submission" date="2011-09" db="EMBL/GenBank/DDBJ databases">
        <title>The permanent draft genome of Mucilaginibacter paludis DSM 18603.</title>
        <authorList>
            <consortium name="US DOE Joint Genome Institute (JGI-PGF)"/>
            <person name="Lucas S."/>
            <person name="Han J."/>
            <person name="Lapidus A."/>
            <person name="Bruce D."/>
            <person name="Goodwin L."/>
            <person name="Pitluck S."/>
            <person name="Peters L."/>
            <person name="Kyrpides N."/>
            <person name="Mavromatis K."/>
            <person name="Ivanova N."/>
            <person name="Mikhailova N."/>
            <person name="Held B."/>
            <person name="Detter J.C."/>
            <person name="Tapia R."/>
            <person name="Han C."/>
            <person name="Land M."/>
            <person name="Hauser L."/>
            <person name="Markowitz V."/>
            <person name="Cheng J.-F."/>
            <person name="Hugenholtz P."/>
            <person name="Woyke T."/>
            <person name="Wu D."/>
            <person name="Tindall B."/>
            <person name="Brambilla E."/>
            <person name="Klenk H.-P."/>
            <person name="Eisen J.A."/>
        </authorList>
    </citation>
    <scope>NUCLEOTIDE SEQUENCE [LARGE SCALE GENOMIC DNA]</scope>
    <source>
        <strain evidence="14">DSM 18603</strain>
    </source>
</reference>
<evidence type="ECO:0000256" key="6">
    <source>
        <dbReference type="ARBA" id="ARBA00022617"/>
    </source>
</evidence>
<feature type="transmembrane region" description="Helical" evidence="13">
    <location>
        <begin position="20"/>
        <end position="41"/>
    </location>
</feature>
<keyword evidence="6 13" id="KW-0349">Heme</keyword>
<evidence type="ECO:0000256" key="4">
    <source>
        <dbReference type="ARBA" id="ARBA00022475"/>
    </source>
</evidence>
<dbReference type="GO" id="GO:0019646">
    <property type="term" value="P:aerobic electron transport chain"/>
    <property type="evidence" value="ECO:0007669"/>
    <property type="project" value="InterPro"/>
</dbReference>
<feature type="transmembrane region" description="Helical" evidence="13">
    <location>
        <begin position="188"/>
        <end position="208"/>
    </location>
</feature>
<keyword evidence="8 13" id="KW-0479">Metal-binding</keyword>
<accession>H1Y4A8</accession>
<dbReference type="Pfam" id="PF01654">
    <property type="entry name" value="Cyt_bd_oxida_I"/>
    <property type="match status" value="1"/>
</dbReference>
<dbReference type="GO" id="GO:0046872">
    <property type="term" value="F:metal ion binding"/>
    <property type="evidence" value="ECO:0007669"/>
    <property type="project" value="UniProtKB-UniRule"/>
</dbReference>
<feature type="transmembrane region" description="Helical" evidence="13">
    <location>
        <begin position="397"/>
        <end position="429"/>
    </location>
</feature>
<evidence type="ECO:0000313" key="14">
    <source>
        <dbReference type="EMBL" id="EHQ25742.1"/>
    </source>
</evidence>
<gene>
    <name evidence="14" type="ORF">Mucpa_1584</name>
</gene>
<evidence type="ECO:0000256" key="5">
    <source>
        <dbReference type="ARBA" id="ARBA00022519"/>
    </source>
</evidence>
<evidence type="ECO:0000256" key="10">
    <source>
        <dbReference type="ARBA" id="ARBA00022989"/>
    </source>
</evidence>
<dbReference type="PANTHER" id="PTHR30365:SF0">
    <property type="entry name" value="CYTOCHROME BD-I UBIQUINOL OXIDASE SUBUNIT 1"/>
    <property type="match status" value="1"/>
</dbReference>
<evidence type="ECO:0000256" key="7">
    <source>
        <dbReference type="ARBA" id="ARBA00022692"/>
    </source>
</evidence>
<proteinExistence type="inferred from homology"/>
<protein>
    <submittedName>
        <fullName evidence="14">Cytochrome bd ubiquinol oxidase subunit I</fullName>
    </submittedName>
</protein>
<feature type="transmembrane region" description="Helical" evidence="13">
    <location>
        <begin position="356"/>
        <end position="377"/>
    </location>
</feature>
<dbReference type="HOGENOM" id="CLU_030555_3_1_10"/>
<dbReference type="PIRSF" id="PIRSF006446">
    <property type="entry name" value="Cyt_quinol_oxidase_1"/>
    <property type="match status" value="1"/>
</dbReference>
<dbReference type="GO" id="GO:0009055">
    <property type="term" value="F:electron transfer activity"/>
    <property type="evidence" value="ECO:0007669"/>
    <property type="project" value="UniProtKB-UniRule"/>
</dbReference>
<dbReference type="EMBL" id="CM001403">
    <property type="protein sequence ID" value="EHQ25742.1"/>
    <property type="molecule type" value="Genomic_DNA"/>
</dbReference>
<dbReference type="STRING" id="714943.Mucpa_1584"/>
<keyword evidence="12 13" id="KW-0472">Membrane</keyword>
<comment type="similarity">
    <text evidence="2 13">Belongs to the cytochrome ubiquinol oxidase subunit 1 family.</text>
</comment>
<feature type="transmembrane region" description="Helical" evidence="13">
    <location>
        <begin position="220"/>
        <end position="238"/>
    </location>
</feature>
<sequence>MDVEILARIQFAFTIAFHYIYPPLSIGLGLVMVIMEGMFLKTGNKLYEKMTKFFVRIFALIFGIGVATGIVMEFEFGTNWAVYSRYVGDVFGSALAAEGIFAFALESGFLGILLFGWNRVRPSVHFFATVMVTLGSMFSAVWIVVANSWQQTPTGYHIVGTGLHARAEITDFWAMVFNPSMVSRISHVWLGSFLSGAFLVLSISAYYLRKKRYLEFSKSAFKIGLVVATLSALAQLFVGHKSADVVAEYQPAKLAALEGHYDGSKPGDMYLMGYVDQKKQETHGLYIPGGLSFLTKGDFKAPVTGLNDFKKEDRPSAVNFVFQTYHLMVAIGMFMIALTLYSCYLWWRKSLFNKHWLMVIFSFSVLLPQVANQVGWYSAEVGRQPWVVYGLLRTSKALSQAVTAGHIVFSLILFTWVYLVLFVLFIYLLNKKIKRGPFDEENLDHSPRHIEMADSLA</sequence>
<dbReference type="RefSeq" id="WP_008505619.1">
    <property type="nucleotide sequence ID" value="NZ_CM001403.1"/>
</dbReference>
<evidence type="ECO:0000256" key="8">
    <source>
        <dbReference type="ARBA" id="ARBA00022723"/>
    </source>
</evidence>
<keyword evidence="5" id="KW-0997">Cell inner membrane</keyword>
<dbReference type="OrthoDB" id="9807042at2"/>
<keyword evidence="15" id="KW-1185">Reference proteome</keyword>
<dbReference type="GO" id="GO:0016682">
    <property type="term" value="F:oxidoreductase activity, acting on diphenols and related substances as donors, oxygen as acceptor"/>
    <property type="evidence" value="ECO:0007669"/>
    <property type="project" value="TreeGrafter"/>
</dbReference>
<dbReference type="Proteomes" id="UP000002774">
    <property type="component" value="Chromosome"/>
</dbReference>
<keyword evidence="3 13" id="KW-0813">Transport</keyword>
<evidence type="ECO:0000256" key="3">
    <source>
        <dbReference type="ARBA" id="ARBA00022448"/>
    </source>
</evidence>
<name>H1Y4A8_9SPHI</name>
<dbReference type="GO" id="GO:0020037">
    <property type="term" value="F:heme binding"/>
    <property type="evidence" value="ECO:0007669"/>
    <property type="project" value="TreeGrafter"/>
</dbReference>
<dbReference type="AlphaFoldDB" id="H1Y4A8"/>
<evidence type="ECO:0000256" key="11">
    <source>
        <dbReference type="ARBA" id="ARBA00023004"/>
    </source>
</evidence>